<comment type="caution">
    <text evidence="3">The sequence shown here is derived from an EMBL/GenBank/DDBJ whole genome shotgun (WGS) entry which is preliminary data.</text>
</comment>
<dbReference type="PANTHER" id="PTHR43685:SF2">
    <property type="entry name" value="GLYCOSYLTRANSFERASE 2-LIKE DOMAIN-CONTAINING PROTEIN"/>
    <property type="match status" value="1"/>
</dbReference>
<keyword evidence="1" id="KW-0472">Membrane</keyword>
<dbReference type="Gene3D" id="3.90.550.10">
    <property type="entry name" value="Spore Coat Polysaccharide Biosynthesis Protein SpsA, Chain A"/>
    <property type="match status" value="1"/>
</dbReference>
<accession>A0A4Z0AZY0</accession>
<evidence type="ECO:0000259" key="2">
    <source>
        <dbReference type="Pfam" id="PF00535"/>
    </source>
</evidence>
<organism evidence="3 4">
    <name type="scientific">Pseudomonas kairouanensis</name>
    <dbReference type="NCBI Taxonomy" id="2293832"/>
    <lineage>
        <taxon>Bacteria</taxon>
        <taxon>Pseudomonadati</taxon>
        <taxon>Pseudomonadota</taxon>
        <taxon>Gammaproteobacteria</taxon>
        <taxon>Pseudomonadales</taxon>
        <taxon>Pseudomonadaceae</taxon>
        <taxon>Pseudomonas</taxon>
    </lineage>
</organism>
<dbReference type="InterPro" id="IPR050834">
    <property type="entry name" value="Glycosyltransf_2"/>
</dbReference>
<dbReference type="Pfam" id="PF00535">
    <property type="entry name" value="Glycos_transf_2"/>
    <property type="match status" value="1"/>
</dbReference>
<evidence type="ECO:0000256" key="1">
    <source>
        <dbReference type="ARBA" id="ARBA00022519"/>
    </source>
</evidence>
<protein>
    <submittedName>
        <fullName evidence="3">Glycosyltransferase</fullName>
    </submittedName>
</protein>
<dbReference type="PANTHER" id="PTHR43685">
    <property type="entry name" value="GLYCOSYLTRANSFERASE"/>
    <property type="match status" value="1"/>
</dbReference>
<keyword evidence="1" id="KW-0997">Cell inner membrane</keyword>
<name>A0A4Z0AZY0_9PSED</name>
<proteinExistence type="predicted"/>
<dbReference type="OrthoDB" id="8742915at2"/>
<dbReference type="GO" id="GO:0016740">
    <property type="term" value="F:transferase activity"/>
    <property type="evidence" value="ECO:0007669"/>
    <property type="project" value="UniProtKB-KW"/>
</dbReference>
<sequence length="269" mass="30119">MPRAKIGIVVATYNSERTLRECLDSILAQNFKDIYLYIQDGGSTDETLHIIKEYEMARFSSEKDSGVYNAWNKALVQVDAEWITFLGSDDYFSSPSALSSVIEHLDAARERGINIVYGKNNLVDQSGAYIAEVGLPWEMASVGLKNKMTIRHPGCFHHASLFDAGNGFDESYKVIGDYHFILRALRAQEAGFYPFSVVSHRVGGLSNKPSLMMSIIRENFRLRKELALSPVYLVDSIFLKRLTLFVLSVVLGDRGVMRLLSVYGGAVKK</sequence>
<keyword evidence="1" id="KW-1003">Cell membrane</keyword>
<reference evidence="3 4" key="1">
    <citation type="journal article" date="2019" name="Syst. Appl. Microbiol.">
        <title>New species of pathogenic Pseudomonas isolated from citrus in Tunisia: Proposal of Pseudomonas kairouanensis sp. nov. and Pseudomonas nabeulensis sp. nov.</title>
        <authorList>
            <person name="Oueslati M."/>
            <person name="Mulet M."/>
            <person name="Gomila M."/>
            <person name="Berge O."/>
            <person name="Hajlaoui M.R."/>
            <person name="Lalucat J."/>
            <person name="Sadfi-Zouaoui N."/>
            <person name="Garcia-Valdes E."/>
        </authorList>
    </citation>
    <scope>NUCLEOTIDE SEQUENCE [LARGE SCALE GENOMIC DNA]</scope>
    <source>
        <strain evidence="3 4">KC12</strain>
    </source>
</reference>
<dbReference type="InterPro" id="IPR029044">
    <property type="entry name" value="Nucleotide-diphossugar_trans"/>
</dbReference>
<dbReference type="RefSeq" id="WP_135287774.1">
    <property type="nucleotide sequence ID" value="NZ_QUZU01000002.1"/>
</dbReference>
<keyword evidence="4" id="KW-1185">Reference proteome</keyword>
<dbReference type="Proteomes" id="UP000297391">
    <property type="component" value="Unassembled WGS sequence"/>
</dbReference>
<dbReference type="CDD" id="cd06433">
    <property type="entry name" value="GT_2_WfgS_like"/>
    <property type="match status" value="1"/>
</dbReference>
<evidence type="ECO:0000313" key="4">
    <source>
        <dbReference type="Proteomes" id="UP000297391"/>
    </source>
</evidence>
<keyword evidence="3" id="KW-0808">Transferase</keyword>
<dbReference type="EMBL" id="QUZU01000002">
    <property type="protein sequence ID" value="TFY92001.1"/>
    <property type="molecule type" value="Genomic_DNA"/>
</dbReference>
<dbReference type="InterPro" id="IPR001173">
    <property type="entry name" value="Glyco_trans_2-like"/>
</dbReference>
<dbReference type="SUPFAM" id="SSF53448">
    <property type="entry name" value="Nucleotide-diphospho-sugar transferases"/>
    <property type="match status" value="1"/>
</dbReference>
<dbReference type="AlphaFoldDB" id="A0A4Z0AZY0"/>
<evidence type="ECO:0000313" key="3">
    <source>
        <dbReference type="EMBL" id="TFY92001.1"/>
    </source>
</evidence>
<gene>
    <name evidence="3" type="ORF">DYL59_02630</name>
</gene>
<feature type="domain" description="Glycosyltransferase 2-like" evidence="2">
    <location>
        <begin position="8"/>
        <end position="111"/>
    </location>
</feature>